<dbReference type="Gene3D" id="3.40.630.30">
    <property type="match status" value="1"/>
</dbReference>
<dbReference type="HOGENOM" id="CLU_013985_34_9_9"/>
<evidence type="ECO:0000259" key="3">
    <source>
        <dbReference type="PROSITE" id="PS51186"/>
    </source>
</evidence>
<gene>
    <name evidence="4" type="ordered locus">RUM_20650</name>
</gene>
<accession>D4LEP3</accession>
<dbReference type="STRING" id="213810.RUM_20650"/>
<dbReference type="InterPro" id="IPR000182">
    <property type="entry name" value="GNAT_dom"/>
</dbReference>
<dbReference type="AlphaFoldDB" id="D4LEP3"/>
<keyword evidence="2" id="KW-0012">Acyltransferase</keyword>
<keyword evidence="1 4" id="KW-0808">Transferase</keyword>
<evidence type="ECO:0000313" key="4">
    <source>
        <dbReference type="EMBL" id="CBL18088.1"/>
    </source>
</evidence>
<evidence type="ECO:0000256" key="2">
    <source>
        <dbReference type="ARBA" id="ARBA00023315"/>
    </source>
</evidence>
<organism evidence="4 5">
    <name type="scientific">Ruminococcus champanellensis (strain DSM 18848 / JCM 17042 / KCTC 15320 / 18P13)</name>
    <dbReference type="NCBI Taxonomy" id="213810"/>
    <lineage>
        <taxon>Bacteria</taxon>
        <taxon>Bacillati</taxon>
        <taxon>Bacillota</taxon>
        <taxon>Clostridia</taxon>
        <taxon>Eubacteriales</taxon>
        <taxon>Oscillospiraceae</taxon>
        <taxon>Ruminococcus</taxon>
    </lineage>
</organism>
<reference evidence="4" key="2">
    <citation type="submission" date="2010-03" db="EMBL/GenBank/DDBJ databases">
        <authorList>
            <person name="Pajon A."/>
        </authorList>
    </citation>
    <scope>NUCLEOTIDE SEQUENCE</scope>
    <source>
        <strain evidence="4">Type strain: 18P13</strain>
    </source>
</reference>
<protein>
    <submittedName>
        <fullName evidence="4">Acetyltransferases</fullName>
    </submittedName>
</protein>
<sequence length="142" mass="16299">MTIQDTDQVLCMMRVFYDSPAVLHKAPNTILLQDIADCVGECPFIEGYIFEEDGQIAGYAMTAKSYSTEYGGLCIWVEDIYIKPAFQGRGIGKAFLEHLEEQYRGRAVRFRLEAEDENQHAIHLYSKQGYQKLPYVQMTKEV</sequence>
<dbReference type="PANTHER" id="PTHR10545:SF29">
    <property type="entry name" value="GH14572P-RELATED"/>
    <property type="match status" value="1"/>
</dbReference>
<reference evidence="4" key="1">
    <citation type="submission" date="2010-03" db="EMBL/GenBank/DDBJ databases">
        <title>The genome sequence of Ruminococcus sp. 18P13.</title>
        <authorList>
            <consortium name="metaHIT consortium -- http://www.metahit.eu/"/>
            <person name="Pajon A."/>
            <person name="Turner K."/>
            <person name="Parkhill J."/>
            <person name="Bernalier A."/>
        </authorList>
    </citation>
    <scope>NUCLEOTIDE SEQUENCE [LARGE SCALE GENOMIC DNA]</scope>
    <source>
        <strain evidence="4">Type strain: 18P13</strain>
    </source>
</reference>
<dbReference type="InterPro" id="IPR016181">
    <property type="entry name" value="Acyl_CoA_acyltransferase"/>
</dbReference>
<evidence type="ECO:0000313" key="5">
    <source>
        <dbReference type="Proteomes" id="UP000007054"/>
    </source>
</evidence>
<feature type="domain" description="N-acetyltransferase" evidence="3">
    <location>
        <begin position="1"/>
        <end position="142"/>
    </location>
</feature>
<proteinExistence type="predicted"/>
<dbReference type="InterPro" id="IPR051016">
    <property type="entry name" value="Diverse_Substrate_AcTransf"/>
</dbReference>
<name>D4LEP3_RUMC1</name>
<dbReference type="PANTHER" id="PTHR10545">
    <property type="entry name" value="DIAMINE N-ACETYLTRANSFERASE"/>
    <property type="match status" value="1"/>
</dbReference>
<dbReference type="GO" id="GO:0008080">
    <property type="term" value="F:N-acetyltransferase activity"/>
    <property type="evidence" value="ECO:0007669"/>
    <property type="project" value="TreeGrafter"/>
</dbReference>
<dbReference type="BioCyc" id="RCHA213810:RUM_RS10020-MONOMER"/>
<evidence type="ECO:0000256" key="1">
    <source>
        <dbReference type="ARBA" id="ARBA00022679"/>
    </source>
</evidence>
<dbReference type="SUPFAM" id="SSF55729">
    <property type="entry name" value="Acyl-CoA N-acyltransferases (Nat)"/>
    <property type="match status" value="1"/>
</dbReference>
<dbReference type="EMBL" id="FP929052">
    <property type="protein sequence ID" value="CBL18088.1"/>
    <property type="molecule type" value="Genomic_DNA"/>
</dbReference>
<dbReference type="Pfam" id="PF00583">
    <property type="entry name" value="Acetyltransf_1"/>
    <property type="match status" value="1"/>
</dbReference>
<dbReference type="PATRIC" id="fig|213810.4.peg.1953"/>
<keyword evidence="5" id="KW-1185">Reference proteome</keyword>
<dbReference type="KEGG" id="rch:RUM_20650"/>
<dbReference type="CDD" id="cd04301">
    <property type="entry name" value="NAT_SF"/>
    <property type="match status" value="1"/>
</dbReference>
<dbReference type="PROSITE" id="PS51186">
    <property type="entry name" value="GNAT"/>
    <property type="match status" value="1"/>
</dbReference>
<dbReference type="Proteomes" id="UP000007054">
    <property type="component" value="Chromosome"/>
</dbReference>